<organism evidence="12">
    <name type="scientific">Streptomyces tabacisoli</name>
    <dbReference type="NCBI Taxonomy" id="3156398"/>
    <lineage>
        <taxon>Bacteria</taxon>
        <taxon>Bacillati</taxon>
        <taxon>Actinomycetota</taxon>
        <taxon>Actinomycetes</taxon>
        <taxon>Kitasatosporales</taxon>
        <taxon>Streptomycetaceae</taxon>
        <taxon>Streptomyces</taxon>
    </lineage>
</organism>
<evidence type="ECO:0000259" key="11">
    <source>
        <dbReference type="SMART" id="SM00756"/>
    </source>
</evidence>
<dbReference type="InterPro" id="IPR041714">
    <property type="entry name" value="VKOR_Actinobacteria"/>
</dbReference>
<comment type="similarity">
    <text evidence="2">Belongs to the VKOR family.</text>
</comment>
<dbReference type="EMBL" id="CP159534">
    <property type="protein sequence ID" value="XCJ69679.1"/>
    <property type="molecule type" value="Genomic_DNA"/>
</dbReference>
<feature type="transmembrane region" description="Helical" evidence="10">
    <location>
        <begin position="188"/>
        <end position="209"/>
    </location>
</feature>
<keyword evidence="4" id="KW-0874">Quinone</keyword>
<dbReference type="CDD" id="cd12922">
    <property type="entry name" value="VKOR_5"/>
    <property type="match status" value="1"/>
</dbReference>
<dbReference type="Gene3D" id="1.20.1440.130">
    <property type="entry name" value="VKOR domain"/>
    <property type="match status" value="1"/>
</dbReference>
<evidence type="ECO:0000256" key="1">
    <source>
        <dbReference type="ARBA" id="ARBA00004141"/>
    </source>
</evidence>
<protein>
    <submittedName>
        <fullName evidence="12">Vitamin K epoxide reductase family protein</fullName>
    </submittedName>
</protein>
<gene>
    <name evidence="12" type="ORF">ABII15_06725</name>
</gene>
<comment type="subcellular location">
    <subcellularLocation>
        <location evidence="1">Membrane</location>
        <topology evidence="1">Multi-pass membrane protein</topology>
    </subcellularLocation>
</comment>
<name>A0AAU8IN63_9ACTN</name>
<accession>A0AAU8IN63</accession>
<dbReference type="RefSeq" id="WP_353941351.1">
    <property type="nucleotide sequence ID" value="NZ_CP159534.1"/>
</dbReference>
<keyword evidence="3 10" id="KW-0812">Transmembrane</keyword>
<keyword evidence="5 10" id="KW-1133">Transmembrane helix</keyword>
<keyword evidence="7 10" id="KW-0472">Membrane</keyword>
<feature type="transmembrane region" description="Helical" evidence="10">
    <location>
        <begin position="32"/>
        <end position="51"/>
    </location>
</feature>
<evidence type="ECO:0000256" key="7">
    <source>
        <dbReference type="ARBA" id="ARBA00023136"/>
    </source>
</evidence>
<evidence type="ECO:0000256" key="6">
    <source>
        <dbReference type="ARBA" id="ARBA00023002"/>
    </source>
</evidence>
<dbReference type="GO" id="GO:0016491">
    <property type="term" value="F:oxidoreductase activity"/>
    <property type="evidence" value="ECO:0007669"/>
    <property type="project" value="UniProtKB-KW"/>
</dbReference>
<sequence>MSKTTTASDSDSVSRDIDTAGAPRTVGGSRGFGLLLVITGAAGLLAAWIITLDKFKLLEDPSFTPGCSINPVISCGSIMKSDQASAFGFPNPMLGLAAYAVVICVGMSLLARASFPRWYWLTFNAGCLFGVGFVTWLQFQSLYRINALCLWCCLAWVATILMFWYVTSSNVRNDLLPAPRWLKTFFEDFTWALPVVHIGIIAVLIFTRWGDKLWA</sequence>
<evidence type="ECO:0000256" key="2">
    <source>
        <dbReference type="ARBA" id="ARBA00006214"/>
    </source>
</evidence>
<feature type="transmembrane region" description="Helical" evidence="10">
    <location>
        <begin position="118"/>
        <end position="139"/>
    </location>
</feature>
<evidence type="ECO:0000256" key="4">
    <source>
        <dbReference type="ARBA" id="ARBA00022719"/>
    </source>
</evidence>
<evidence type="ECO:0000256" key="5">
    <source>
        <dbReference type="ARBA" id="ARBA00022989"/>
    </source>
</evidence>
<evidence type="ECO:0000256" key="3">
    <source>
        <dbReference type="ARBA" id="ARBA00022692"/>
    </source>
</evidence>
<keyword evidence="8" id="KW-1015">Disulfide bond</keyword>
<dbReference type="GO" id="GO:0016020">
    <property type="term" value="C:membrane"/>
    <property type="evidence" value="ECO:0007669"/>
    <property type="project" value="UniProtKB-SubCell"/>
</dbReference>
<dbReference type="Pfam" id="PF07884">
    <property type="entry name" value="VKOR"/>
    <property type="match status" value="1"/>
</dbReference>
<dbReference type="InterPro" id="IPR012932">
    <property type="entry name" value="VKOR"/>
</dbReference>
<feature type="transmembrane region" description="Helical" evidence="10">
    <location>
        <begin position="145"/>
        <end position="167"/>
    </location>
</feature>
<evidence type="ECO:0000256" key="8">
    <source>
        <dbReference type="ARBA" id="ARBA00023157"/>
    </source>
</evidence>
<dbReference type="KEGG" id="stac:ABII15_06725"/>
<reference evidence="12" key="1">
    <citation type="submission" date="2024-06" db="EMBL/GenBank/DDBJ databases">
        <title>Streptomyces sp. strain HUAS MG91 genome sequences.</title>
        <authorList>
            <person name="Mo P."/>
        </authorList>
    </citation>
    <scope>NUCLEOTIDE SEQUENCE</scope>
    <source>
        <strain evidence="12">HUAS MG91</strain>
    </source>
</reference>
<feature type="domain" description="Vitamin K epoxide reductase" evidence="11">
    <location>
        <begin position="29"/>
        <end position="170"/>
    </location>
</feature>
<evidence type="ECO:0000313" key="12">
    <source>
        <dbReference type="EMBL" id="XCJ69679.1"/>
    </source>
</evidence>
<dbReference type="InterPro" id="IPR038354">
    <property type="entry name" value="VKOR_sf"/>
</dbReference>
<proteinExistence type="inferred from homology"/>
<keyword evidence="6" id="KW-0560">Oxidoreductase</keyword>
<evidence type="ECO:0000256" key="9">
    <source>
        <dbReference type="ARBA" id="ARBA00023284"/>
    </source>
</evidence>
<dbReference type="AlphaFoldDB" id="A0AAU8IN63"/>
<feature type="transmembrane region" description="Helical" evidence="10">
    <location>
        <begin position="93"/>
        <end position="111"/>
    </location>
</feature>
<dbReference type="SMART" id="SM00756">
    <property type="entry name" value="VKc"/>
    <property type="match status" value="1"/>
</dbReference>
<dbReference type="GO" id="GO:0048038">
    <property type="term" value="F:quinone binding"/>
    <property type="evidence" value="ECO:0007669"/>
    <property type="project" value="UniProtKB-KW"/>
</dbReference>
<keyword evidence="9" id="KW-0676">Redox-active center</keyword>
<evidence type="ECO:0000256" key="10">
    <source>
        <dbReference type="SAM" id="Phobius"/>
    </source>
</evidence>